<organism evidence="6 7">
    <name type="scientific">Polaribacter reichenbachii</name>
    <dbReference type="NCBI Taxonomy" id="996801"/>
    <lineage>
        <taxon>Bacteria</taxon>
        <taxon>Pseudomonadati</taxon>
        <taxon>Bacteroidota</taxon>
        <taxon>Flavobacteriia</taxon>
        <taxon>Flavobacteriales</taxon>
        <taxon>Flavobacteriaceae</taxon>
    </lineage>
</organism>
<reference evidence="7" key="1">
    <citation type="submission" date="2016-02" db="EMBL/GenBank/DDBJ databases">
        <title>Paenibacillus sp. LPB0068, isolated from Crassostrea gigas.</title>
        <authorList>
            <person name="Shin S.-K."/>
            <person name="Yi H."/>
        </authorList>
    </citation>
    <scope>NUCLEOTIDE SEQUENCE [LARGE SCALE GENOMIC DNA]</scope>
    <source>
        <strain evidence="7">KCTC 23969</strain>
    </source>
</reference>
<evidence type="ECO:0000256" key="2">
    <source>
        <dbReference type="ARBA" id="ARBA00022723"/>
    </source>
</evidence>
<dbReference type="InterPro" id="IPR028871">
    <property type="entry name" value="BlueCu_1_BS"/>
</dbReference>
<dbReference type="NCBIfam" id="TIGR02695">
    <property type="entry name" value="azurin"/>
    <property type="match status" value="1"/>
</dbReference>
<proteinExistence type="predicted"/>
<dbReference type="RefSeq" id="WP_068356838.1">
    <property type="nucleotide sequence ID" value="NZ_CP019337.1"/>
</dbReference>
<dbReference type="GO" id="GO:0009055">
    <property type="term" value="F:electron transfer activity"/>
    <property type="evidence" value="ECO:0007669"/>
    <property type="project" value="InterPro"/>
</dbReference>
<evidence type="ECO:0000256" key="4">
    <source>
        <dbReference type="ARBA" id="ARBA00023008"/>
    </source>
</evidence>
<dbReference type="PANTHER" id="PTHR38439:SF2">
    <property type="entry name" value="OUTER MEMBRANE PROTEIN H.8"/>
    <property type="match status" value="1"/>
</dbReference>
<dbReference type="InterPro" id="IPR050845">
    <property type="entry name" value="Cu-binding_ET"/>
</dbReference>
<evidence type="ECO:0000313" key="7">
    <source>
        <dbReference type="Proteomes" id="UP000092612"/>
    </source>
</evidence>
<dbReference type="InterPro" id="IPR008972">
    <property type="entry name" value="Cupredoxin"/>
</dbReference>
<evidence type="ECO:0000256" key="3">
    <source>
        <dbReference type="ARBA" id="ARBA00022982"/>
    </source>
</evidence>
<dbReference type="OrthoDB" id="9814063at2"/>
<name>A0A1B8U6J9_9FLAO</name>
<dbReference type="Pfam" id="PF00127">
    <property type="entry name" value="Copper-bind"/>
    <property type="match status" value="1"/>
</dbReference>
<dbReference type="CDD" id="cd13922">
    <property type="entry name" value="Azurin"/>
    <property type="match status" value="1"/>
</dbReference>
<keyword evidence="7" id="KW-1185">Reference proteome</keyword>
<keyword evidence="1" id="KW-0813">Transport</keyword>
<keyword evidence="4" id="KW-0186">Copper</keyword>
<keyword evidence="2" id="KW-0479">Metal-binding</keyword>
<evidence type="ECO:0000313" key="6">
    <source>
        <dbReference type="EMBL" id="OBY67505.1"/>
    </source>
</evidence>
<dbReference type="PANTHER" id="PTHR38439">
    <property type="entry name" value="AURACYANIN-B"/>
    <property type="match status" value="1"/>
</dbReference>
<dbReference type="Proteomes" id="UP000092612">
    <property type="component" value="Unassembled WGS sequence"/>
</dbReference>
<dbReference type="SUPFAM" id="SSF49503">
    <property type="entry name" value="Cupredoxins"/>
    <property type="match status" value="1"/>
</dbReference>
<dbReference type="InterPro" id="IPR000923">
    <property type="entry name" value="BlueCu_1"/>
</dbReference>
<comment type="caution">
    <text evidence="6">The sequence shown here is derived from an EMBL/GenBank/DDBJ whole genome shotgun (WGS) entry which is preliminary data.</text>
</comment>
<dbReference type="EMBL" id="LSFL01000004">
    <property type="protein sequence ID" value="OBY67505.1"/>
    <property type="molecule type" value="Genomic_DNA"/>
</dbReference>
<gene>
    <name evidence="6" type="ORF">LPB301_02330</name>
</gene>
<dbReference type="Gene3D" id="2.60.40.420">
    <property type="entry name" value="Cupredoxins - blue copper proteins"/>
    <property type="match status" value="1"/>
</dbReference>
<accession>A0A1B8U6J9</accession>
<dbReference type="KEGG" id="prn:BW723_07160"/>
<dbReference type="PROSITE" id="PS00196">
    <property type="entry name" value="COPPER_BLUE"/>
    <property type="match status" value="1"/>
</dbReference>
<dbReference type="GO" id="GO:0005507">
    <property type="term" value="F:copper ion binding"/>
    <property type="evidence" value="ECO:0007669"/>
    <property type="project" value="InterPro"/>
</dbReference>
<dbReference type="InterPro" id="IPR014068">
    <property type="entry name" value="Azurin"/>
</dbReference>
<evidence type="ECO:0000259" key="5">
    <source>
        <dbReference type="Pfam" id="PF00127"/>
    </source>
</evidence>
<sequence length="170" mass="18516">MKMIKRTLVMVFAATLFINCGSDKKKEEKTETVTKQEVKKEIPKEKKLGISGNDLMKFNKSKLTVFEGQKVILTLNHTGKMAAKSMGHNIVILQKGVDVSGFAMKAIAASETGYVPQDALADVVAYTKVIGGGESTTIEFDAPAAGTYDFICSFPGHYALMKGKFIVKKN</sequence>
<feature type="domain" description="Blue (type 1) copper" evidence="5">
    <location>
        <begin position="46"/>
        <end position="168"/>
    </location>
</feature>
<dbReference type="AlphaFoldDB" id="A0A1B8U6J9"/>
<keyword evidence="3" id="KW-0249">Electron transport</keyword>
<dbReference type="STRING" id="996801.BW723_07160"/>
<protein>
    <submittedName>
        <fullName evidence="6">Azurin</fullName>
    </submittedName>
</protein>
<evidence type="ECO:0000256" key="1">
    <source>
        <dbReference type="ARBA" id="ARBA00022448"/>
    </source>
</evidence>